<dbReference type="PROSITE" id="PS00194">
    <property type="entry name" value="THIOREDOXIN_1"/>
    <property type="match status" value="1"/>
</dbReference>
<dbReference type="InterPro" id="IPR013766">
    <property type="entry name" value="Thioredoxin_domain"/>
</dbReference>
<dbReference type="InterPro" id="IPR017937">
    <property type="entry name" value="Thioredoxin_CS"/>
</dbReference>
<comment type="function">
    <text evidence="1">May be required for disulfide bond formation in some proteins.</text>
</comment>
<proteinExistence type="inferred from homology"/>
<name>A0ABX7C5I9_9HYPH</name>
<keyword evidence="3" id="KW-0676">Redox-active center</keyword>
<accession>A0ABX7C5I9</accession>
<comment type="similarity">
    <text evidence="2">Belongs to the thioredoxin family. DsbA subfamily.</text>
</comment>
<gene>
    <name evidence="5" type="ORF">JI748_15090</name>
</gene>
<dbReference type="InterPro" id="IPR036249">
    <property type="entry name" value="Thioredoxin-like_sf"/>
</dbReference>
<evidence type="ECO:0000256" key="1">
    <source>
        <dbReference type="ARBA" id="ARBA00003565"/>
    </source>
</evidence>
<evidence type="ECO:0000256" key="3">
    <source>
        <dbReference type="ARBA" id="ARBA00023284"/>
    </source>
</evidence>
<evidence type="ECO:0000313" key="5">
    <source>
        <dbReference type="EMBL" id="QQR39043.1"/>
    </source>
</evidence>
<evidence type="ECO:0000256" key="2">
    <source>
        <dbReference type="ARBA" id="ARBA00005791"/>
    </source>
</evidence>
<dbReference type="Pfam" id="PF13462">
    <property type="entry name" value="Thioredoxin_4"/>
    <property type="match status" value="1"/>
</dbReference>
<dbReference type="Gene3D" id="3.40.30.10">
    <property type="entry name" value="Glutaredoxin"/>
    <property type="match status" value="1"/>
</dbReference>
<dbReference type="SUPFAM" id="SSF52833">
    <property type="entry name" value="Thioredoxin-like"/>
    <property type="match status" value="1"/>
</dbReference>
<sequence length="191" mass="20358">MASTLVGQVFSQDLLSPAGRPDRPAGSADAPVTLIEYSSPTCGHCVTYHRDVAPVIKADYVDTGKVRLLFRPFARNPVDAAIFMLAEAQPDANYDRVVDAFYQRHEELVSAPNVKAKLAEIAASVGIEQAAFEAILADEGAFTPIQALATQAIEDFGLEGTPTFFVNDEKIVGGISATDMSALIEAKLATN</sequence>
<protein>
    <submittedName>
        <fullName evidence="5">Thioredoxin domain-containing protein</fullName>
    </submittedName>
</protein>
<dbReference type="PANTHER" id="PTHR13887:SF56">
    <property type="entry name" value="THIOREDOXIN-LIKE REDUCTASE RV2466C"/>
    <property type="match status" value="1"/>
</dbReference>
<dbReference type="InterPro" id="IPR012336">
    <property type="entry name" value="Thioredoxin-like_fold"/>
</dbReference>
<evidence type="ECO:0000259" key="4">
    <source>
        <dbReference type="PROSITE" id="PS51352"/>
    </source>
</evidence>
<reference evidence="5 6" key="1">
    <citation type="submission" date="2021-01" db="EMBL/GenBank/DDBJ databases">
        <title>Genome seq and assembly of Devosia sp. LEGU1.</title>
        <authorList>
            <person name="Chhetri G."/>
        </authorList>
    </citation>
    <scope>NUCLEOTIDE SEQUENCE [LARGE SCALE GENOMIC DNA]</scope>
    <source>
        <strain evidence="5 6">LEGU1</strain>
    </source>
</reference>
<organism evidence="5 6">
    <name type="scientific">Devosia rhizoryzae</name>
    <dbReference type="NCBI Taxonomy" id="2774137"/>
    <lineage>
        <taxon>Bacteria</taxon>
        <taxon>Pseudomonadati</taxon>
        <taxon>Pseudomonadota</taxon>
        <taxon>Alphaproteobacteria</taxon>
        <taxon>Hyphomicrobiales</taxon>
        <taxon>Devosiaceae</taxon>
        <taxon>Devosia</taxon>
    </lineage>
</organism>
<keyword evidence="6" id="KW-1185">Reference proteome</keyword>
<evidence type="ECO:0000313" key="6">
    <source>
        <dbReference type="Proteomes" id="UP000595857"/>
    </source>
</evidence>
<dbReference type="RefSeq" id="WP_201632483.1">
    <property type="nucleotide sequence ID" value="NZ_CP068046.1"/>
</dbReference>
<dbReference type="PROSITE" id="PS51352">
    <property type="entry name" value="THIOREDOXIN_2"/>
    <property type="match status" value="1"/>
</dbReference>
<dbReference type="EMBL" id="CP068046">
    <property type="protein sequence ID" value="QQR39043.1"/>
    <property type="molecule type" value="Genomic_DNA"/>
</dbReference>
<feature type="domain" description="Thioredoxin" evidence="4">
    <location>
        <begin position="1"/>
        <end position="189"/>
    </location>
</feature>
<dbReference type="Proteomes" id="UP000595857">
    <property type="component" value="Chromosome"/>
</dbReference>
<dbReference type="PANTHER" id="PTHR13887">
    <property type="entry name" value="GLUTATHIONE S-TRANSFERASE KAPPA"/>
    <property type="match status" value="1"/>
</dbReference>